<protein>
    <submittedName>
        <fullName evidence="3">Uncharacterized protein</fullName>
    </submittedName>
</protein>
<evidence type="ECO:0000313" key="3">
    <source>
        <dbReference type="WBParaSite" id="L893_g29742.t1"/>
    </source>
</evidence>
<dbReference type="WBParaSite" id="L893_g29742.t1">
    <property type="protein sequence ID" value="L893_g29742.t1"/>
    <property type="gene ID" value="L893_g29742"/>
</dbReference>
<accession>A0A1I7ZTQ8</accession>
<keyword evidence="1" id="KW-1133">Transmembrane helix</keyword>
<organism evidence="2 3">
    <name type="scientific">Steinernema glaseri</name>
    <dbReference type="NCBI Taxonomy" id="37863"/>
    <lineage>
        <taxon>Eukaryota</taxon>
        <taxon>Metazoa</taxon>
        <taxon>Ecdysozoa</taxon>
        <taxon>Nematoda</taxon>
        <taxon>Chromadorea</taxon>
        <taxon>Rhabditida</taxon>
        <taxon>Tylenchina</taxon>
        <taxon>Panagrolaimomorpha</taxon>
        <taxon>Strongyloidoidea</taxon>
        <taxon>Steinernematidae</taxon>
        <taxon>Steinernema</taxon>
    </lineage>
</organism>
<sequence>MLNFRRIQKKSLIPPELVGQSSSSTLSKKGILPLNIPGRHPLLFLKLPFSENVTPMCIATVLLLYLHRKITVSFFAPFSFNSLSYLLLLTAMDALPSELIGPIVESVNPKSLANLKEILHPDTPWSLSVDHAQASRFDVLIIVKYLIGSDRIQLHLAKKFLHAPEWTYWRP</sequence>
<name>A0A1I7ZTQ8_9BILA</name>
<evidence type="ECO:0000256" key="1">
    <source>
        <dbReference type="SAM" id="Phobius"/>
    </source>
</evidence>
<keyword evidence="1" id="KW-0812">Transmembrane</keyword>
<dbReference type="AlphaFoldDB" id="A0A1I7ZTQ8"/>
<proteinExistence type="predicted"/>
<keyword evidence="2" id="KW-1185">Reference proteome</keyword>
<dbReference type="Proteomes" id="UP000095287">
    <property type="component" value="Unplaced"/>
</dbReference>
<reference evidence="3" key="1">
    <citation type="submission" date="2016-11" db="UniProtKB">
        <authorList>
            <consortium name="WormBaseParasite"/>
        </authorList>
    </citation>
    <scope>IDENTIFICATION</scope>
</reference>
<feature type="transmembrane region" description="Helical" evidence="1">
    <location>
        <begin position="72"/>
        <end position="91"/>
    </location>
</feature>
<keyword evidence="1" id="KW-0472">Membrane</keyword>
<evidence type="ECO:0000313" key="2">
    <source>
        <dbReference type="Proteomes" id="UP000095287"/>
    </source>
</evidence>